<proteinExistence type="predicted"/>
<evidence type="ECO:0000256" key="3">
    <source>
        <dbReference type="SAM" id="MobiDB-lite"/>
    </source>
</evidence>
<dbReference type="EMBL" id="JBHSPA010000031">
    <property type="protein sequence ID" value="MFC5827701.1"/>
    <property type="molecule type" value="Genomic_DNA"/>
</dbReference>
<gene>
    <name evidence="5" type="ORF">ACFPZ3_27900</name>
</gene>
<dbReference type="InterPro" id="IPR023186">
    <property type="entry name" value="IUNH"/>
</dbReference>
<accession>A0ABW1CPN1</accession>
<organism evidence="5 6">
    <name type="scientific">Nonomuraea insulae</name>
    <dbReference type="NCBI Taxonomy" id="1616787"/>
    <lineage>
        <taxon>Bacteria</taxon>
        <taxon>Bacillati</taxon>
        <taxon>Actinomycetota</taxon>
        <taxon>Actinomycetes</taxon>
        <taxon>Streptosporangiales</taxon>
        <taxon>Streptosporangiaceae</taxon>
        <taxon>Nonomuraea</taxon>
    </lineage>
</organism>
<evidence type="ECO:0000256" key="1">
    <source>
        <dbReference type="ARBA" id="ARBA00022801"/>
    </source>
</evidence>
<dbReference type="Pfam" id="PF01156">
    <property type="entry name" value="IU_nuc_hydro"/>
    <property type="match status" value="1"/>
</dbReference>
<name>A0ABW1CPN1_9ACTN</name>
<evidence type="ECO:0000256" key="2">
    <source>
        <dbReference type="ARBA" id="ARBA00023295"/>
    </source>
</evidence>
<dbReference type="SUPFAM" id="SSF53590">
    <property type="entry name" value="Nucleoside hydrolase"/>
    <property type="match status" value="1"/>
</dbReference>
<dbReference type="Proteomes" id="UP001596058">
    <property type="component" value="Unassembled WGS sequence"/>
</dbReference>
<keyword evidence="1 5" id="KW-0378">Hydrolase</keyword>
<evidence type="ECO:0000313" key="6">
    <source>
        <dbReference type="Proteomes" id="UP001596058"/>
    </source>
</evidence>
<dbReference type="GO" id="GO:0016787">
    <property type="term" value="F:hydrolase activity"/>
    <property type="evidence" value="ECO:0007669"/>
    <property type="project" value="UniProtKB-KW"/>
</dbReference>
<keyword evidence="2" id="KW-0326">Glycosidase</keyword>
<dbReference type="PANTHER" id="PTHR12304:SF4">
    <property type="entry name" value="URIDINE NUCLEOSIDASE"/>
    <property type="match status" value="1"/>
</dbReference>
<protein>
    <submittedName>
        <fullName evidence="5">Nucleoside hydrolase</fullName>
    </submittedName>
</protein>
<sequence length="91" mass="9492">MKDLILDVDDALALLFAVRHPDLRLRAVSCVAGNAGLDQVVANTLKVLDAAGAPDVPVGAGDGVRPSPPWNCSGTPCSARPSPSCWSGWRR</sequence>
<feature type="domain" description="Inosine/uridine-preferring nucleoside hydrolase" evidence="4">
    <location>
        <begin position="8"/>
        <end position="63"/>
    </location>
</feature>
<dbReference type="PANTHER" id="PTHR12304">
    <property type="entry name" value="INOSINE-URIDINE PREFERRING NUCLEOSIDE HYDROLASE"/>
    <property type="match status" value="1"/>
</dbReference>
<dbReference type="InterPro" id="IPR001910">
    <property type="entry name" value="Inosine/uridine_hydrolase_dom"/>
</dbReference>
<dbReference type="RefSeq" id="WP_379517203.1">
    <property type="nucleotide sequence ID" value="NZ_JBHSPA010000031.1"/>
</dbReference>
<evidence type="ECO:0000259" key="4">
    <source>
        <dbReference type="Pfam" id="PF01156"/>
    </source>
</evidence>
<keyword evidence="6" id="KW-1185">Reference proteome</keyword>
<dbReference type="InterPro" id="IPR036452">
    <property type="entry name" value="Ribo_hydro-like"/>
</dbReference>
<reference evidence="6" key="1">
    <citation type="journal article" date="2019" name="Int. J. Syst. Evol. Microbiol.">
        <title>The Global Catalogue of Microorganisms (GCM) 10K type strain sequencing project: providing services to taxonomists for standard genome sequencing and annotation.</title>
        <authorList>
            <consortium name="The Broad Institute Genomics Platform"/>
            <consortium name="The Broad Institute Genome Sequencing Center for Infectious Disease"/>
            <person name="Wu L."/>
            <person name="Ma J."/>
        </authorList>
    </citation>
    <scope>NUCLEOTIDE SEQUENCE [LARGE SCALE GENOMIC DNA]</scope>
    <source>
        <strain evidence="6">CCUG 53903</strain>
    </source>
</reference>
<dbReference type="Gene3D" id="3.90.245.10">
    <property type="entry name" value="Ribonucleoside hydrolase-like"/>
    <property type="match status" value="1"/>
</dbReference>
<comment type="caution">
    <text evidence="5">The sequence shown here is derived from an EMBL/GenBank/DDBJ whole genome shotgun (WGS) entry which is preliminary data.</text>
</comment>
<feature type="region of interest" description="Disordered" evidence="3">
    <location>
        <begin position="59"/>
        <end position="91"/>
    </location>
</feature>
<evidence type="ECO:0000313" key="5">
    <source>
        <dbReference type="EMBL" id="MFC5827701.1"/>
    </source>
</evidence>